<feature type="transmembrane region" description="Helical" evidence="1">
    <location>
        <begin position="338"/>
        <end position="364"/>
    </location>
</feature>
<feature type="transmembrane region" description="Helical" evidence="1">
    <location>
        <begin position="305"/>
        <end position="326"/>
    </location>
</feature>
<dbReference type="Proteomes" id="UP000828236">
    <property type="component" value="Unassembled WGS sequence"/>
</dbReference>
<feature type="transmembrane region" description="Helical" evidence="1">
    <location>
        <begin position="203"/>
        <end position="222"/>
    </location>
</feature>
<evidence type="ECO:0000313" key="2">
    <source>
        <dbReference type="EMBL" id="KAH7644082.1"/>
    </source>
</evidence>
<evidence type="ECO:0000256" key="1">
    <source>
        <dbReference type="SAM" id="Phobius"/>
    </source>
</evidence>
<dbReference type="AlphaFoldDB" id="A0A9D4P5J1"/>
<proteinExistence type="predicted"/>
<feature type="transmembrane region" description="Helical" evidence="1">
    <location>
        <begin position="83"/>
        <end position="107"/>
    </location>
</feature>
<keyword evidence="1" id="KW-0472">Membrane</keyword>
<accession>A0A9D4P5J1</accession>
<keyword evidence="1" id="KW-0812">Transmembrane</keyword>
<sequence>MSIIRWFIMEMFPYKNLDCMSVYLHRTKDIRLMIKNDGQSSSCDSARLINKLIWYQILELIRYGFIYAMPLSHKQRIVMFDIFYLYNMSNLMNILAIIVTILGIYLLKKLYYELPERLSTMINWIVFKKDCRYFIHKNHKQNNVCCYIRGKLNESIMQNQIFVICLDLFTLYSLYIAINFIVYTERDYFLVMDQYYESSIWMIIIRYVKIVLRITILFINVIMFDCANIMMAHCYMFIIYLFVFISYTFFLKLDQINQILNIVQQRTKIKMNPIEYRKTLLYFFHLHGHTLDHMNRVGSYESDLFTGYLLANLPMNLLLIITTFFLRKNQLIEQKGLYFFCTLVILQQIIGFFIVHLLCTIYTIKIHKCSRPLIYLFAHYYKYEPIQLRLRHSNYIERMHNNKRLGLTLGGIQLMNMRFFIQVYS</sequence>
<protein>
    <submittedName>
        <fullName evidence="2">Uncharacterized protein</fullName>
    </submittedName>
</protein>
<dbReference type="EMBL" id="SDOV01000002">
    <property type="protein sequence ID" value="KAH7644082.1"/>
    <property type="molecule type" value="Genomic_DNA"/>
</dbReference>
<reference evidence="2" key="2">
    <citation type="journal article" date="2021" name="World Allergy Organ. J.">
        <title>Chromosome-level assembly of Dermatophagoides farinae genome and transcriptome reveals two novel allergens Der f 37 and Der f 39.</title>
        <authorList>
            <person name="Chen J."/>
            <person name="Cai Z."/>
            <person name="Fan D."/>
            <person name="Hu J."/>
            <person name="Hou Y."/>
            <person name="He Y."/>
            <person name="Zhang Z."/>
            <person name="Zhao Z."/>
            <person name="Gao P."/>
            <person name="Hu W."/>
            <person name="Sun J."/>
            <person name="Li J."/>
            <person name="Ji K."/>
        </authorList>
    </citation>
    <scope>NUCLEOTIDE SEQUENCE</scope>
    <source>
        <strain evidence="2">JKM2019</strain>
    </source>
</reference>
<gene>
    <name evidence="2" type="ORF">HUG17_6444</name>
</gene>
<feature type="transmembrane region" description="Helical" evidence="1">
    <location>
        <begin position="234"/>
        <end position="251"/>
    </location>
</feature>
<reference evidence="2" key="1">
    <citation type="submission" date="2020-06" db="EMBL/GenBank/DDBJ databases">
        <authorList>
            <person name="Ji K."/>
            <person name="Li J."/>
        </authorList>
    </citation>
    <scope>NUCLEOTIDE SEQUENCE</scope>
    <source>
        <strain evidence="2">JKM2019</strain>
        <tissue evidence="2">Whole body</tissue>
    </source>
</reference>
<comment type="caution">
    <text evidence="2">The sequence shown here is derived from an EMBL/GenBank/DDBJ whole genome shotgun (WGS) entry which is preliminary data.</text>
</comment>
<feature type="transmembrane region" description="Helical" evidence="1">
    <location>
        <begin position="161"/>
        <end position="183"/>
    </location>
</feature>
<organism evidence="2">
    <name type="scientific">Dermatophagoides farinae</name>
    <name type="common">American house dust mite</name>
    <dbReference type="NCBI Taxonomy" id="6954"/>
    <lineage>
        <taxon>Eukaryota</taxon>
        <taxon>Metazoa</taxon>
        <taxon>Ecdysozoa</taxon>
        <taxon>Arthropoda</taxon>
        <taxon>Chelicerata</taxon>
        <taxon>Arachnida</taxon>
        <taxon>Acari</taxon>
        <taxon>Acariformes</taxon>
        <taxon>Sarcoptiformes</taxon>
        <taxon>Astigmata</taxon>
        <taxon>Psoroptidia</taxon>
        <taxon>Analgoidea</taxon>
        <taxon>Pyroglyphidae</taxon>
        <taxon>Dermatophagoidinae</taxon>
        <taxon>Dermatophagoides</taxon>
    </lineage>
</organism>
<name>A0A9D4P5J1_DERFA</name>
<keyword evidence="1" id="KW-1133">Transmembrane helix</keyword>